<protein>
    <submittedName>
        <fullName evidence="2">Col_cuticle_N domain-containing protein</fullName>
    </submittedName>
</protein>
<organism evidence="1 2">
    <name type="scientific">Rhabditophanes sp. KR3021</name>
    <dbReference type="NCBI Taxonomy" id="114890"/>
    <lineage>
        <taxon>Eukaryota</taxon>
        <taxon>Metazoa</taxon>
        <taxon>Ecdysozoa</taxon>
        <taxon>Nematoda</taxon>
        <taxon>Chromadorea</taxon>
        <taxon>Rhabditida</taxon>
        <taxon>Tylenchina</taxon>
        <taxon>Panagrolaimomorpha</taxon>
        <taxon>Strongyloidoidea</taxon>
        <taxon>Alloionematidae</taxon>
        <taxon>Rhabditophanes</taxon>
    </lineage>
</organism>
<reference evidence="2" key="1">
    <citation type="submission" date="2016-11" db="UniProtKB">
        <authorList>
            <consortium name="WormBaseParasite"/>
        </authorList>
    </citation>
    <scope>IDENTIFICATION</scope>
    <source>
        <strain evidence="2">KR3021</strain>
    </source>
</reference>
<evidence type="ECO:0000313" key="1">
    <source>
        <dbReference type="Proteomes" id="UP000095286"/>
    </source>
</evidence>
<sequence length="500" mass="54051">MILESKHILPKNILYSLLIAVTGAFFLISSTIPIIYNNLEDAILEIESVMKIIKIDGDKAWKDVMEMKQKISPSKLLERRQAGYEQSINNYYEIIDRAPTYGYGYTKLKCCCSIPGLSNSQPATSYTTSSKCPVGEKGERGDIGESGDNGIPGEPGMNGFDYPLSAIQSERFMRPKTNYGYGIESAFNGYLAEVIIEQNCERCPEGKRGLPGPKGSPGPRGVNGVQGKPGKHGKHGKYGIQGSTGNPGLRGNPGQQGTPGQRGLDGWRKTVGPRGSKGIMGAPGIAGIRGMDGPSGNIGRSGNSGNPGRRGVKGQDGMQGMPGAQGESGMPGADQFYCECEKRTNSFEYETPARIIELTRTTEVPSNYQQGSLYNEAYTPSTDVDNSDAYYNHHLPSPPSMSSNMPSIIPPLYESAKRKPSYPAQLSGTRNLDEFSKDNFNEIAADITVSEAFMAPKSSAPYIQDITSHNTKRGVIDNNLFFTRMANAKKAKRYVAGVAS</sequence>
<accession>A0AC35U7B5</accession>
<evidence type="ECO:0000313" key="2">
    <source>
        <dbReference type="WBParaSite" id="RSKR_0000819900.1"/>
    </source>
</evidence>
<proteinExistence type="predicted"/>
<name>A0AC35U7B5_9BILA</name>
<dbReference type="Proteomes" id="UP000095286">
    <property type="component" value="Unplaced"/>
</dbReference>
<dbReference type="WBParaSite" id="RSKR_0000819900.1">
    <property type="protein sequence ID" value="RSKR_0000819900.1"/>
    <property type="gene ID" value="RSKR_0000819900"/>
</dbReference>